<reference evidence="10" key="1">
    <citation type="journal article" date="2016" name="Stand. Genomic Sci.">
        <title>Complete genome sequence of Methanospirillum hungatei type strain JF1.</title>
        <authorList>
            <person name="Gunsalus R.P."/>
            <person name="Cook L.E."/>
            <person name="Crable B."/>
            <person name="Rohlin L."/>
            <person name="McDonald E."/>
            <person name="Mouttaki H."/>
            <person name="Sieber J.R."/>
            <person name="Poweleit N."/>
            <person name="Zhou H."/>
            <person name="Lapidus A.L."/>
            <person name="Daligault H.E."/>
            <person name="Land M."/>
            <person name="Gilna P."/>
            <person name="Ivanova N."/>
            <person name="Kyrpides N."/>
            <person name="Culley D.E."/>
            <person name="McInerney M.J."/>
        </authorList>
    </citation>
    <scope>NUCLEOTIDE SEQUENCE [LARGE SCALE GENOMIC DNA]</scope>
    <source>
        <strain evidence="10">ATCC 27890 / DSM 864 / NBRC 100397 / JF-1</strain>
    </source>
</reference>
<feature type="transmembrane region" description="Helical" evidence="7">
    <location>
        <begin position="42"/>
        <end position="64"/>
    </location>
</feature>
<evidence type="ECO:0000259" key="8">
    <source>
        <dbReference type="PROSITE" id="PS50850"/>
    </source>
</evidence>
<keyword evidence="4 7" id="KW-0812">Transmembrane</keyword>
<dbReference type="Gene3D" id="1.20.1250.20">
    <property type="entry name" value="MFS general substrate transporter like domains"/>
    <property type="match status" value="1"/>
</dbReference>
<dbReference type="Pfam" id="PF07690">
    <property type="entry name" value="MFS_1"/>
    <property type="match status" value="1"/>
</dbReference>
<dbReference type="GO" id="GO:0022857">
    <property type="term" value="F:transmembrane transporter activity"/>
    <property type="evidence" value="ECO:0007669"/>
    <property type="project" value="InterPro"/>
</dbReference>
<dbReference type="Proteomes" id="UP000001941">
    <property type="component" value="Chromosome"/>
</dbReference>
<dbReference type="InParanoid" id="Q2FQI1"/>
<evidence type="ECO:0000313" key="10">
    <source>
        <dbReference type="Proteomes" id="UP000001941"/>
    </source>
</evidence>
<accession>Q2FQI1</accession>
<keyword evidence="10" id="KW-1185">Reference proteome</keyword>
<feature type="transmembrane region" description="Helical" evidence="7">
    <location>
        <begin position="108"/>
        <end position="133"/>
    </location>
</feature>
<dbReference type="InterPro" id="IPR011701">
    <property type="entry name" value="MFS"/>
</dbReference>
<feature type="transmembrane region" description="Helical" evidence="7">
    <location>
        <begin position="279"/>
        <end position="304"/>
    </location>
</feature>
<feature type="transmembrane region" description="Helical" evidence="7">
    <location>
        <begin position="70"/>
        <end position="88"/>
    </location>
</feature>
<keyword evidence="5 7" id="KW-1133">Transmembrane helix</keyword>
<dbReference type="EnsemblBacteria" id="ABD41417">
    <property type="protein sequence ID" value="ABD41417"/>
    <property type="gene ID" value="Mhun_1691"/>
</dbReference>
<keyword evidence="6 7" id="KW-0472">Membrane</keyword>
<dbReference type="RefSeq" id="WP_011448682.1">
    <property type="nucleotide sequence ID" value="NC_007796.1"/>
</dbReference>
<dbReference type="PROSITE" id="PS50850">
    <property type="entry name" value="MFS"/>
    <property type="match status" value="1"/>
</dbReference>
<dbReference type="eggNOG" id="arCOG00144">
    <property type="taxonomic scope" value="Archaea"/>
</dbReference>
<organism evidence="9 10">
    <name type="scientific">Methanospirillum hungatei JF-1 (strain ATCC 27890 / DSM 864 / NBRC 100397 / JF-1)</name>
    <dbReference type="NCBI Taxonomy" id="323259"/>
    <lineage>
        <taxon>Archaea</taxon>
        <taxon>Methanobacteriati</taxon>
        <taxon>Methanobacteriota</taxon>
        <taxon>Stenosarchaea group</taxon>
        <taxon>Methanomicrobia</taxon>
        <taxon>Methanomicrobiales</taxon>
        <taxon>Methanospirillaceae</taxon>
        <taxon>Methanospirillum</taxon>
    </lineage>
</organism>
<feature type="transmembrane region" description="Helical" evidence="7">
    <location>
        <begin position="6"/>
        <end position="30"/>
    </location>
</feature>
<gene>
    <name evidence="9" type="ordered locus">Mhun_1691</name>
</gene>
<dbReference type="KEGG" id="mhu:Mhun_1691"/>
<evidence type="ECO:0000256" key="4">
    <source>
        <dbReference type="ARBA" id="ARBA00022692"/>
    </source>
</evidence>
<evidence type="ECO:0000256" key="2">
    <source>
        <dbReference type="ARBA" id="ARBA00022448"/>
    </source>
</evidence>
<dbReference type="AlphaFoldDB" id="Q2FQI1"/>
<dbReference type="STRING" id="323259.Mhun_1691"/>
<evidence type="ECO:0000256" key="6">
    <source>
        <dbReference type="ARBA" id="ARBA00023136"/>
    </source>
</evidence>
<dbReference type="PANTHER" id="PTHR42718:SF46">
    <property type="entry name" value="BLR6921 PROTEIN"/>
    <property type="match status" value="1"/>
</dbReference>
<proteinExistence type="predicted"/>
<feature type="transmembrane region" description="Helical" evidence="7">
    <location>
        <begin position="145"/>
        <end position="163"/>
    </location>
</feature>
<sequence length="313" mass="33486">MNISAFSWRSIFGVNIPIGIIGIILGYYILPHKEPLFPDAKLDVPGILLFFIALSLLIIGLTTIEKNNPVMGSAFIIFSLACWALFIVQEQRTKEPLINLFLFKNRNYSVQSVGILLVQMGISGVLVIMPFYLEIVRAIPPDTTGLIVLALPVGMILTAPISGKMADVIGTKKPILVGFSLCAIAQFFLSTITADTRIGYIGLYLMLLGAGTGIAFSPLTTALMNESSVSDRAATSGLLRVMSNLGSTLGVAAVIFIAILAAGPKIAEVSSHLIPPSDLVFAFDFAFLFGMLISFAGLFLMLLVTPSEGTAHQ</sequence>
<feature type="transmembrane region" description="Helical" evidence="7">
    <location>
        <begin position="245"/>
        <end position="267"/>
    </location>
</feature>
<dbReference type="GO" id="GO:0005886">
    <property type="term" value="C:plasma membrane"/>
    <property type="evidence" value="ECO:0007669"/>
    <property type="project" value="UniProtKB-SubCell"/>
</dbReference>
<feature type="transmembrane region" description="Helical" evidence="7">
    <location>
        <begin position="200"/>
        <end position="224"/>
    </location>
</feature>
<name>Q2FQI1_METHJ</name>
<feature type="domain" description="Major facilitator superfamily (MFS) profile" evidence="8">
    <location>
        <begin position="1"/>
        <end position="309"/>
    </location>
</feature>
<dbReference type="PANTHER" id="PTHR42718">
    <property type="entry name" value="MAJOR FACILITATOR SUPERFAMILY MULTIDRUG TRANSPORTER MFSC"/>
    <property type="match status" value="1"/>
</dbReference>
<keyword evidence="3" id="KW-1003">Cell membrane</keyword>
<comment type="subcellular location">
    <subcellularLocation>
        <location evidence="1">Cell membrane</location>
        <topology evidence="1">Multi-pass membrane protein</topology>
    </subcellularLocation>
</comment>
<keyword evidence="2" id="KW-0813">Transport</keyword>
<evidence type="ECO:0000256" key="5">
    <source>
        <dbReference type="ARBA" id="ARBA00022989"/>
    </source>
</evidence>
<dbReference type="InterPro" id="IPR020846">
    <property type="entry name" value="MFS_dom"/>
</dbReference>
<protein>
    <recommendedName>
        <fullName evidence="8">Major facilitator superfamily (MFS) profile domain-containing protein</fullName>
    </recommendedName>
</protein>
<dbReference type="SUPFAM" id="SSF103473">
    <property type="entry name" value="MFS general substrate transporter"/>
    <property type="match status" value="1"/>
</dbReference>
<evidence type="ECO:0000313" key="9">
    <source>
        <dbReference type="EMBL" id="ABD41417.1"/>
    </source>
</evidence>
<evidence type="ECO:0000256" key="3">
    <source>
        <dbReference type="ARBA" id="ARBA00022475"/>
    </source>
</evidence>
<evidence type="ECO:0000256" key="7">
    <source>
        <dbReference type="SAM" id="Phobius"/>
    </source>
</evidence>
<dbReference type="HOGENOM" id="CLU_000960_28_3_2"/>
<dbReference type="GeneID" id="3925042"/>
<dbReference type="OrthoDB" id="117970at2157"/>
<feature type="transmembrane region" description="Helical" evidence="7">
    <location>
        <begin position="175"/>
        <end position="194"/>
    </location>
</feature>
<dbReference type="EMBL" id="CP000254">
    <property type="protein sequence ID" value="ABD41417.1"/>
    <property type="molecule type" value="Genomic_DNA"/>
</dbReference>
<dbReference type="InterPro" id="IPR036259">
    <property type="entry name" value="MFS_trans_sf"/>
</dbReference>
<evidence type="ECO:0000256" key="1">
    <source>
        <dbReference type="ARBA" id="ARBA00004651"/>
    </source>
</evidence>